<keyword evidence="6" id="KW-0863">Zinc-finger</keyword>
<evidence type="ECO:0000256" key="10">
    <source>
        <dbReference type="ARBA" id="ARBA00022833"/>
    </source>
</evidence>
<keyword evidence="5" id="KW-0479">Metal-binding</keyword>
<dbReference type="Pfam" id="PF14555">
    <property type="entry name" value="UBA_4"/>
    <property type="match status" value="1"/>
</dbReference>
<evidence type="ECO:0000256" key="11">
    <source>
        <dbReference type="SAM" id="Phobius"/>
    </source>
</evidence>
<dbReference type="EC" id="3.4.19.12" evidence="3"/>
<feature type="domain" description="OTU" evidence="12">
    <location>
        <begin position="175"/>
        <end position="352"/>
    </location>
</feature>
<sequence length="703" mass="78695">MLTVSEYPVDYSVLGVFGIVPDFVMVFVLLHALSSSTTCSAMNDVNMTETFNVDQIQSIDVFRSRTQLDEAQAISFLRECDWDLAVALKNFELEGAREEMESMTPSTSHDRVSGISEWGSRKLPTPGYAFCLPDLERLAPDFRNFLEKDLIETPTQRRLEASKHLNWWHQYGQKLYPLSTTGDGNCLLHAASLGMWGLHDRQLTLREALYEMLKRGSRRSALWRRWKWAEHHANQASGLSLTLSDEEWMQEWNGIVALASPVPRRTDDSSSDSTDQIYESLEAIHVFALAHVLKRPIIVVSDTVLRNAKGEELSPVSFGGIYLPLECPSEQCHRSPLVLCYDSAHFSPLVPMRHDSSQMQIIPITDFNRNLLPVHFAIDPGPDFSWWSDDDDASMAARLAMTDGDKLALLSEYMDLVKMDVRRGSVKKTRPIRTTQTTTAMDKSMTLASSGVAGGTQEKKRIINEITQQFLRTFRLSNGKNKENGIDARTCAADLSRSSCLIASRLVSSSHEYMEEMVREYMRSARERFLSSKQPQSGRKRISRSFSASSLMITCINQYCGKPALQTNNFLCRECFEHQKEQMTSFNCENPHLLKRIPAAVVTTTAKSTTMPAIATPTRCTTRDALRTTGQNTPRPAPVLGVTKEGMSTMTNISTIEGENGVTHYYVSGEDPPVHLSPSHTSCAASQTMSPVRVTATLSQLAS</sequence>
<keyword evidence="10" id="KW-0862">Zinc</keyword>
<keyword evidence="8" id="KW-0378">Hydrolase</keyword>
<dbReference type="Proteomes" id="UP001303046">
    <property type="component" value="Unassembled WGS sequence"/>
</dbReference>
<dbReference type="PANTHER" id="PTHR13367">
    <property type="entry name" value="UBIQUITIN THIOESTERASE"/>
    <property type="match status" value="1"/>
</dbReference>
<comment type="catalytic activity">
    <reaction evidence="1">
        <text>Thiol-dependent hydrolysis of ester, thioester, amide, peptide and isopeptide bonds formed by the C-terminal Gly of ubiquitin (a 76-residue protein attached to proteins as an intracellular targeting signal).</text>
        <dbReference type="EC" id="3.4.19.12"/>
    </reaction>
</comment>
<evidence type="ECO:0000256" key="8">
    <source>
        <dbReference type="ARBA" id="ARBA00022801"/>
    </source>
</evidence>
<dbReference type="PROSITE" id="PS50802">
    <property type="entry name" value="OTU"/>
    <property type="match status" value="1"/>
</dbReference>
<accession>A0ABR1BN57</accession>
<evidence type="ECO:0000256" key="1">
    <source>
        <dbReference type="ARBA" id="ARBA00000707"/>
    </source>
</evidence>
<dbReference type="EMBL" id="JAVFWL010000001">
    <property type="protein sequence ID" value="KAK6726660.1"/>
    <property type="molecule type" value="Genomic_DNA"/>
</dbReference>
<evidence type="ECO:0000256" key="5">
    <source>
        <dbReference type="ARBA" id="ARBA00022723"/>
    </source>
</evidence>
<feature type="transmembrane region" description="Helical" evidence="11">
    <location>
        <begin position="12"/>
        <end position="33"/>
    </location>
</feature>
<dbReference type="Gene3D" id="1.10.8.10">
    <property type="entry name" value="DNA helicase RuvA subunit, C-terminal domain"/>
    <property type="match status" value="1"/>
</dbReference>
<evidence type="ECO:0000256" key="6">
    <source>
        <dbReference type="ARBA" id="ARBA00022771"/>
    </source>
</evidence>
<evidence type="ECO:0000256" key="4">
    <source>
        <dbReference type="ARBA" id="ARBA00022670"/>
    </source>
</evidence>
<keyword evidence="14" id="KW-1185">Reference proteome</keyword>
<evidence type="ECO:0000313" key="14">
    <source>
        <dbReference type="Proteomes" id="UP001303046"/>
    </source>
</evidence>
<keyword evidence="7" id="KW-0833">Ubl conjugation pathway</keyword>
<evidence type="ECO:0000256" key="2">
    <source>
        <dbReference type="ARBA" id="ARBA00005865"/>
    </source>
</evidence>
<keyword evidence="11" id="KW-1133">Transmembrane helix</keyword>
<reference evidence="13 14" key="1">
    <citation type="submission" date="2023-08" db="EMBL/GenBank/DDBJ databases">
        <title>A Necator americanus chromosomal reference genome.</title>
        <authorList>
            <person name="Ilik V."/>
            <person name="Petrzelkova K.J."/>
            <person name="Pardy F."/>
            <person name="Fuh T."/>
            <person name="Niatou-Singa F.S."/>
            <person name="Gouil Q."/>
            <person name="Baker L."/>
            <person name="Ritchie M.E."/>
            <person name="Jex A.R."/>
            <person name="Gazzola D."/>
            <person name="Li H."/>
            <person name="Toshio Fujiwara R."/>
            <person name="Zhan B."/>
            <person name="Aroian R.V."/>
            <person name="Pafco B."/>
            <person name="Schwarz E.M."/>
        </authorList>
    </citation>
    <scope>NUCLEOTIDE SEQUENCE [LARGE SCALE GENOMIC DNA]</scope>
    <source>
        <strain evidence="13 14">Aroian</strain>
        <tissue evidence="13">Whole animal</tissue>
    </source>
</reference>
<organism evidence="13 14">
    <name type="scientific">Necator americanus</name>
    <name type="common">Human hookworm</name>
    <dbReference type="NCBI Taxonomy" id="51031"/>
    <lineage>
        <taxon>Eukaryota</taxon>
        <taxon>Metazoa</taxon>
        <taxon>Ecdysozoa</taxon>
        <taxon>Nematoda</taxon>
        <taxon>Chromadorea</taxon>
        <taxon>Rhabditida</taxon>
        <taxon>Rhabditina</taxon>
        <taxon>Rhabditomorpha</taxon>
        <taxon>Strongyloidea</taxon>
        <taxon>Ancylostomatidae</taxon>
        <taxon>Bunostominae</taxon>
        <taxon>Necator</taxon>
    </lineage>
</organism>
<keyword evidence="9" id="KW-0788">Thiol protease</keyword>
<dbReference type="Pfam" id="PF02338">
    <property type="entry name" value="OTU"/>
    <property type="match status" value="1"/>
</dbReference>
<keyword evidence="11" id="KW-0812">Transmembrane</keyword>
<name>A0ABR1BN57_NECAM</name>
<evidence type="ECO:0000259" key="12">
    <source>
        <dbReference type="PROSITE" id="PS50802"/>
    </source>
</evidence>
<dbReference type="InterPro" id="IPR051346">
    <property type="entry name" value="OTU_Deubiquitinase"/>
</dbReference>
<comment type="caution">
    <text evidence="13">The sequence shown here is derived from an EMBL/GenBank/DDBJ whole genome shotgun (WGS) entry which is preliminary data.</text>
</comment>
<evidence type="ECO:0000313" key="13">
    <source>
        <dbReference type="EMBL" id="KAK6726660.1"/>
    </source>
</evidence>
<protein>
    <recommendedName>
        <fullName evidence="3">ubiquitinyl hydrolase 1</fullName>
        <ecNumber evidence="3">3.4.19.12</ecNumber>
    </recommendedName>
</protein>
<dbReference type="CDD" id="cd22768">
    <property type="entry name" value="OTU_OTUD7"/>
    <property type="match status" value="1"/>
</dbReference>
<dbReference type="PANTHER" id="PTHR13367:SF27">
    <property type="entry name" value="OTU DOMAIN-CONTAINING PROTEIN"/>
    <property type="match status" value="1"/>
</dbReference>
<evidence type="ECO:0000256" key="3">
    <source>
        <dbReference type="ARBA" id="ARBA00012759"/>
    </source>
</evidence>
<comment type="similarity">
    <text evidence="2">Belongs to the peptidase C64 family.</text>
</comment>
<keyword evidence="4" id="KW-0645">Protease</keyword>
<gene>
    <name evidence="13" type="primary">Necator_chrI.g905</name>
    <name evidence="13" type="ORF">RB195_004781</name>
</gene>
<keyword evidence="11" id="KW-0472">Membrane</keyword>
<proteinExistence type="inferred from homology"/>
<evidence type="ECO:0000256" key="7">
    <source>
        <dbReference type="ARBA" id="ARBA00022786"/>
    </source>
</evidence>
<dbReference type="InterPro" id="IPR003323">
    <property type="entry name" value="OTU_dom"/>
</dbReference>
<evidence type="ECO:0000256" key="9">
    <source>
        <dbReference type="ARBA" id="ARBA00022807"/>
    </source>
</evidence>